<proteinExistence type="predicted"/>
<reference evidence="1 2" key="1">
    <citation type="submission" date="2019-09" db="EMBL/GenBank/DDBJ databases">
        <title>A chromosome-level genome assembly of the Chinese tupelo Nyssa sinensis.</title>
        <authorList>
            <person name="Yang X."/>
            <person name="Kang M."/>
            <person name="Yang Y."/>
            <person name="Xiong H."/>
            <person name="Wang M."/>
            <person name="Zhang Z."/>
            <person name="Wang Z."/>
            <person name="Wu H."/>
            <person name="Ma T."/>
            <person name="Liu J."/>
            <person name="Xi Z."/>
        </authorList>
    </citation>
    <scope>NUCLEOTIDE SEQUENCE [LARGE SCALE GENOMIC DNA]</scope>
    <source>
        <strain evidence="1">J267</strain>
        <tissue evidence="1">Leaf</tissue>
    </source>
</reference>
<dbReference type="EMBL" id="CM018033">
    <property type="protein sequence ID" value="KAA8545002.1"/>
    <property type="molecule type" value="Genomic_DNA"/>
</dbReference>
<protein>
    <submittedName>
        <fullName evidence="1">Uncharacterized protein</fullName>
    </submittedName>
</protein>
<evidence type="ECO:0000313" key="1">
    <source>
        <dbReference type="EMBL" id="KAA8545002.1"/>
    </source>
</evidence>
<evidence type="ECO:0000313" key="2">
    <source>
        <dbReference type="Proteomes" id="UP000325577"/>
    </source>
</evidence>
<sequence>MTKIRFRSGDDEWKFKDGHVMLMNGIDSRSGDVVVLENDGDFEGVLGAMGFGNLQQVELLQNLMRIRDMDWVSLDAIEASSIGRSGDVVVLENDGDFEGVLGATGFGNLQQVELLQNLMRIRDVDWVSLDAIEASSIGRFVFVADFEIEGGRLLF</sequence>
<accession>A0A5J5BTD6</accession>
<name>A0A5J5BTD6_9ASTE</name>
<gene>
    <name evidence="1" type="ORF">F0562_019781</name>
</gene>
<dbReference type="Proteomes" id="UP000325577">
    <property type="component" value="Linkage Group LG10"/>
</dbReference>
<organism evidence="1 2">
    <name type="scientific">Nyssa sinensis</name>
    <dbReference type="NCBI Taxonomy" id="561372"/>
    <lineage>
        <taxon>Eukaryota</taxon>
        <taxon>Viridiplantae</taxon>
        <taxon>Streptophyta</taxon>
        <taxon>Embryophyta</taxon>
        <taxon>Tracheophyta</taxon>
        <taxon>Spermatophyta</taxon>
        <taxon>Magnoliopsida</taxon>
        <taxon>eudicotyledons</taxon>
        <taxon>Gunneridae</taxon>
        <taxon>Pentapetalae</taxon>
        <taxon>asterids</taxon>
        <taxon>Cornales</taxon>
        <taxon>Nyssaceae</taxon>
        <taxon>Nyssa</taxon>
    </lineage>
</organism>
<dbReference type="AlphaFoldDB" id="A0A5J5BTD6"/>
<keyword evidence="2" id="KW-1185">Reference proteome</keyword>